<feature type="domain" description="CCHC FOG-type" evidence="14">
    <location>
        <begin position="610"/>
        <end position="643"/>
    </location>
</feature>
<accession>A0A194R6D2</accession>
<feature type="region of interest" description="Disordered" evidence="12">
    <location>
        <begin position="276"/>
        <end position="303"/>
    </location>
</feature>
<keyword evidence="2" id="KW-0678">Repressor</keyword>
<feature type="compositionally biased region" description="Basic and acidic residues" evidence="12">
    <location>
        <begin position="424"/>
        <end position="442"/>
    </location>
</feature>
<feature type="domain" description="CCHC FOG-type" evidence="14">
    <location>
        <begin position="302"/>
        <end position="335"/>
    </location>
</feature>
<keyword evidence="3" id="KW-0479">Metal-binding</keyword>
<feature type="domain" description="C2H2-type" evidence="13">
    <location>
        <begin position="761"/>
        <end position="789"/>
    </location>
</feature>
<keyword evidence="9" id="KW-0804">Transcription</keyword>
<feature type="region of interest" description="Disordered" evidence="12">
    <location>
        <begin position="415"/>
        <end position="536"/>
    </location>
</feature>
<dbReference type="GO" id="GO:0061629">
    <property type="term" value="F:RNA polymerase II-specific DNA-binding transcription factor binding"/>
    <property type="evidence" value="ECO:0007669"/>
    <property type="project" value="InterPro"/>
</dbReference>
<keyword evidence="10" id="KW-0539">Nucleus</keyword>
<evidence type="ECO:0000259" key="14">
    <source>
        <dbReference type="PROSITE" id="PS51810"/>
    </source>
</evidence>
<feature type="domain" description="CCHC FOG-type" evidence="14">
    <location>
        <begin position="562"/>
        <end position="595"/>
    </location>
</feature>
<evidence type="ECO:0000256" key="1">
    <source>
        <dbReference type="ARBA" id="ARBA00004123"/>
    </source>
</evidence>
<dbReference type="InterPro" id="IPR034731">
    <property type="entry name" value="Znf_CCHC_FOG"/>
</dbReference>
<evidence type="ECO:0000259" key="13">
    <source>
        <dbReference type="PROSITE" id="PS50157"/>
    </source>
</evidence>
<evidence type="ECO:0000256" key="6">
    <source>
        <dbReference type="ARBA" id="ARBA00022833"/>
    </source>
</evidence>
<feature type="region of interest" description="Disordered" evidence="12">
    <location>
        <begin position="92"/>
        <end position="140"/>
    </location>
</feature>
<dbReference type="Gene3D" id="3.30.160.60">
    <property type="entry name" value="Classic Zinc Finger"/>
    <property type="match status" value="2"/>
</dbReference>
<gene>
    <name evidence="15" type="ORF">RR48_06725</name>
</gene>
<name>A0A194R6D2_PAPMA</name>
<dbReference type="GO" id="GO:0008270">
    <property type="term" value="F:zinc ion binding"/>
    <property type="evidence" value="ECO:0007669"/>
    <property type="project" value="UniProtKB-KW"/>
</dbReference>
<sequence>MLPRRAASVSSCSNAGHEALKQNNTASCVPLALMPHPSSPPLFDISLSLKKEGERAFSGNQIQLQESPLSFCSVWPQGEGALTPAILTDEHREDEEWGNESEAMPGEPRTPSSGEEKAASSGGASPASGSSPAASPPRLRLNTSLATDPALAPQATPLKREPPSPSPPPAPNLQAKDYLALTAAAFPAIMPATTPPVYMCKPCGIRYSSLSTLQAHQEHYCSNRRGKLGDGSETPADATVDESSSEAKTPRPPGKQYACTYCSYSADKKVSLNRHMRMHSSSPVSSGTPVPPPAANGETTEGPPALDRYCADCDIRFTSIKTYRAHKANYCSTRQVVKQVLAAARGGSATSGSAPPSPGATPPAQNQYALALPTNPILIVPYSLLRSASTLPGATLPDPDTPCFLLPNGTFQPLSRALPNMNADGKDSEVLKSANRPRETPRDGATPLDLSVRRSPESVATDEQEKENRIRSTTPEQIVCAPSLPGSPETPSPSRRSSSPGGESSPKRRRRNSRGPTPKPPSVASPPEDKFNPLVPPAILPPSLALRLASDLPATPASPQVLIKQGVSKCQECNIVFCKYENYRIHKRYYCSAGGGEERASPAPPEPGPPLQYRQLICLACGIHFSSLDNLTTHQSYYCTKRETRSPRSAPEVTRPSSGPEGGWKCPCCEVVSPTAVAAQRHMEAHAGVKAFRCTICRYRGNTLRGMRTHIRMHFREKPSDLQEESFISCVLEEESRETTSPSGAAAGGAAGGPGGAERVHRCSSCAYTSTYRGNVVRHARLVHATEEPEPEEQAAPVPVLDIKKEPETEIEETPNHCKSCNISFKYVNTFNAHKQFYCPAAQGAAKSRIQDSHANNNMPAPPPARVTDTPVL</sequence>
<feature type="region of interest" description="Disordered" evidence="12">
    <location>
        <begin position="733"/>
        <end position="757"/>
    </location>
</feature>
<reference evidence="15 16" key="1">
    <citation type="journal article" date="2015" name="Nat. Commun.">
        <title>Outbred genome sequencing and CRISPR/Cas9 gene editing in butterflies.</title>
        <authorList>
            <person name="Li X."/>
            <person name="Fan D."/>
            <person name="Zhang W."/>
            <person name="Liu G."/>
            <person name="Zhang L."/>
            <person name="Zhao L."/>
            <person name="Fang X."/>
            <person name="Chen L."/>
            <person name="Dong Y."/>
            <person name="Chen Y."/>
            <person name="Ding Y."/>
            <person name="Zhao R."/>
            <person name="Feng M."/>
            <person name="Zhu Y."/>
            <person name="Feng Y."/>
            <person name="Jiang X."/>
            <person name="Zhu D."/>
            <person name="Xiang H."/>
            <person name="Feng X."/>
            <person name="Li S."/>
            <person name="Wang J."/>
            <person name="Zhang G."/>
            <person name="Kronforst M.R."/>
            <person name="Wang W."/>
        </authorList>
    </citation>
    <scope>NUCLEOTIDE SEQUENCE [LARGE SCALE GENOMIC DNA]</scope>
    <source>
        <strain evidence="15">Ya'a_city_454_Pm</strain>
        <tissue evidence="15">Whole body</tissue>
    </source>
</reference>
<keyword evidence="5 11" id="KW-0863">Zinc-finger</keyword>
<keyword evidence="6" id="KW-0862">Zinc</keyword>
<feature type="compositionally biased region" description="Gly residues" evidence="12">
    <location>
        <begin position="746"/>
        <end position="756"/>
    </location>
</feature>
<feature type="region of interest" description="Disordered" evidence="12">
    <location>
        <begin position="223"/>
        <end position="254"/>
    </location>
</feature>
<feature type="domain" description="C2H2-type" evidence="13">
    <location>
        <begin position="692"/>
        <end position="719"/>
    </location>
</feature>
<evidence type="ECO:0000313" key="16">
    <source>
        <dbReference type="Proteomes" id="UP000053240"/>
    </source>
</evidence>
<dbReference type="Proteomes" id="UP000053240">
    <property type="component" value="Unassembled WGS sequence"/>
</dbReference>
<dbReference type="PROSITE" id="PS51810">
    <property type="entry name" value="ZF_CCHC_FOG"/>
    <property type="match status" value="5"/>
</dbReference>
<evidence type="ECO:0000256" key="4">
    <source>
        <dbReference type="ARBA" id="ARBA00022737"/>
    </source>
</evidence>
<dbReference type="PANTHER" id="PTHR12958:SF3">
    <property type="entry name" value="ZINC FINGER PROTEIN USH"/>
    <property type="match status" value="1"/>
</dbReference>
<dbReference type="STRING" id="76193.A0A194R6D2"/>
<feature type="region of interest" description="Disordered" evidence="12">
    <location>
        <begin position="347"/>
        <end position="366"/>
    </location>
</feature>
<evidence type="ECO:0000256" key="2">
    <source>
        <dbReference type="ARBA" id="ARBA00022491"/>
    </source>
</evidence>
<protein>
    <submittedName>
        <fullName evidence="15">Zinc finger protein ush</fullName>
    </submittedName>
</protein>
<evidence type="ECO:0000256" key="12">
    <source>
        <dbReference type="SAM" id="MobiDB-lite"/>
    </source>
</evidence>
<dbReference type="GO" id="GO:0045944">
    <property type="term" value="P:positive regulation of transcription by RNA polymerase II"/>
    <property type="evidence" value="ECO:0007669"/>
    <property type="project" value="TreeGrafter"/>
</dbReference>
<dbReference type="GO" id="GO:0009653">
    <property type="term" value="P:anatomical structure morphogenesis"/>
    <property type="evidence" value="ECO:0007669"/>
    <property type="project" value="UniProtKB-ARBA"/>
</dbReference>
<feature type="domain" description="CCHC FOG-type" evidence="14">
    <location>
        <begin position="810"/>
        <end position="843"/>
    </location>
</feature>
<dbReference type="EMBL" id="KQ460644">
    <property type="protein sequence ID" value="KPJ13227.1"/>
    <property type="molecule type" value="Genomic_DNA"/>
</dbReference>
<dbReference type="Pfam" id="PF12874">
    <property type="entry name" value="zf-met"/>
    <property type="match status" value="1"/>
</dbReference>
<comment type="subcellular location">
    <subcellularLocation>
        <location evidence="1">Nucleus</location>
    </subcellularLocation>
</comment>
<dbReference type="FunCoup" id="A0A194R6D2">
    <property type="interactions" value="271"/>
</dbReference>
<feature type="compositionally biased region" description="Low complexity" evidence="12">
    <location>
        <begin position="486"/>
        <end position="504"/>
    </location>
</feature>
<dbReference type="InterPro" id="IPR013087">
    <property type="entry name" value="Znf_C2H2_type"/>
</dbReference>
<evidence type="ECO:0000256" key="8">
    <source>
        <dbReference type="ARBA" id="ARBA00023125"/>
    </source>
</evidence>
<evidence type="ECO:0000256" key="11">
    <source>
        <dbReference type="PROSITE-ProRule" id="PRU00042"/>
    </source>
</evidence>
<dbReference type="Pfam" id="PF13909">
    <property type="entry name" value="zf-H2C2_5"/>
    <property type="match status" value="1"/>
</dbReference>
<evidence type="ECO:0000256" key="5">
    <source>
        <dbReference type="ARBA" id="ARBA00022771"/>
    </source>
</evidence>
<dbReference type="SUPFAM" id="SSF57667">
    <property type="entry name" value="beta-beta-alpha zinc fingers"/>
    <property type="match status" value="6"/>
</dbReference>
<feature type="region of interest" description="Disordered" evidence="12">
    <location>
        <begin position="850"/>
        <end position="873"/>
    </location>
</feature>
<dbReference type="GO" id="GO:0000122">
    <property type="term" value="P:negative regulation of transcription by RNA polymerase II"/>
    <property type="evidence" value="ECO:0007669"/>
    <property type="project" value="TreeGrafter"/>
</dbReference>
<feature type="compositionally biased region" description="Low complexity" evidence="12">
    <location>
        <begin position="119"/>
        <end position="137"/>
    </location>
</feature>
<dbReference type="GO" id="GO:0005634">
    <property type="term" value="C:nucleus"/>
    <property type="evidence" value="ECO:0007669"/>
    <property type="project" value="UniProtKB-SubCell"/>
</dbReference>
<evidence type="ECO:0000256" key="3">
    <source>
        <dbReference type="ARBA" id="ARBA00022723"/>
    </source>
</evidence>
<feature type="domain" description="C2H2-type" evidence="13">
    <location>
        <begin position="198"/>
        <end position="225"/>
    </location>
</feature>
<keyword evidence="16" id="KW-1185">Reference proteome</keyword>
<organism evidence="15 16">
    <name type="scientific">Papilio machaon</name>
    <name type="common">Old World swallowtail butterfly</name>
    <dbReference type="NCBI Taxonomy" id="76193"/>
    <lineage>
        <taxon>Eukaryota</taxon>
        <taxon>Metazoa</taxon>
        <taxon>Ecdysozoa</taxon>
        <taxon>Arthropoda</taxon>
        <taxon>Hexapoda</taxon>
        <taxon>Insecta</taxon>
        <taxon>Pterygota</taxon>
        <taxon>Neoptera</taxon>
        <taxon>Endopterygota</taxon>
        <taxon>Lepidoptera</taxon>
        <taxon>Glossata</taxon>
        <taxon>Ditrysia</taxon>
        <taxon>Papilionoidea</taxon>
        <taxon>Papilionidae</taxon>
        <taxon>Papilioninae</taxon>
        <taxon>Papilio</taxon>
    </lineage>
</organism>
<dbReference type="PROSITE" id="PS50157">
    <property type="entry name" value="ZINC_FINGER_C2H2_2"/>
    <property type="match status" value="4"/>
</dbReference>
<evidence type="ECO:0000256" key="10">
    <source>
        <dbReference type="ARBA" id="ARBA00023242"/>
    </source>
</evidence>
<evidence type="ECO:0000256" key="9">
    <source>
        <dbReference type="ARBA" id="ARBA00023163"/>
    </source>
</evidence>
<dbReference type="GO" id="GO:0030154">
    <property type="term" value="P:cell differentiation"/>
    <property type="evidence" value="ECO:0007669"/>
    <property type="project" value="UniProtKB-ARBA"/>
</dbReference>
<evidence type="ECO:0000313" key="15">
    <source>
        <dbReference type="EMBL" id="KPJ13227.1"/>
    </source>
</evidence>
<keyword evidence="4" id="KW-0677">Repeat</keyword>
<feature type="region of interest" description="Disordered" evidence="12">
    <location>
        <begin position="154"/>
        <end position="174"/>
    </location>
</feature>
<keyword evidence="8" id="KW-0238">DNA-binding</keyword>
<feature type="domain" description="CCHC FOG-type" evidence="14">
    <location>
        <begin position="192"/>
        <end position="225"/>
    </location>
</feature>
<dbReference type="AlphaFoldDB" id="A0A194R6D2"/>
<keyword evidence="7" id="KW-0805">Transcription regulation</keyword>
<dbReference type="PANTHER" id="PTHR12958">
    <property type="entry name" value="FRIEND OF GATA2-RELATED"/>
    <property type="match status" value="1"/>
</dbReference>
<dbReference type="SMART" id="SM00355">
    <property type="entry name" value="ZnF_C2H2"/>
    <property type="match status" value="8"/>
</dbReference>
<evidence type="ECO:0000256" key="7">
    <source>
        <dbReference type="ARBA" id="ARBA00023015"/>
    </source>
</evidence>
<dbReference type="GO" id="GO:0003677">
    <property type="term" value="F:DNA binding"/>
    <property type="evidence" value="ECO:0007669"/>
    <property type="project" value="UniProtKB-KW"/>
</dbReference>
<dbReference type="InParanoid" id="A0A194R6D2"/>
<dbReference type="InterPro" id="IPR039746">
    <property type="entry name" value="FOG"/>
</dbReference>
<dbReference type="InterPro" id="IPR036236">
    <property type="entry name" value="Znf_C2H2_sf"/>
</dbReference>
<feature type="domain" description="C2H2-type" evidence="13">
    <location>
        <begin position="257"/>
        <end position="284"/>
    </location>
</feature>
<dbReference type="GO" id="GO:0007507">
    <property type="term" value="P:heart development"/>
    <property type="evidence" value="ECO:0007669"/>
    <property type="project" value="TreeGrafter"/>
</dbReference>
<proteinExistence type="predicted"/>